<feature type="transmembrane region" description="Helical" evidence="1">
    <location>
        <begin position="131"/>
        <end position="149"/>
    </location>
</feature>
<keyword evidence="1" id="KW-0472">Membrane</keyword>
<evidence type="ECO:0000313" key="3">
    <source>
        <dbReference type="Proteomes" id="UP001140293"/>
    </source>
</evidence>
<dbReference type="RefSeq" id="WP_264015076.1">
    <property type="nucleotide sequence ID" value="NZ_JACKSJ010000218.1"/>
</dbReference>
<dbReference type="AlphaFoldDB" id="A0A9X3BQ91"/>
<gene>
    <name evidence="2" type="ORF">H7I41_23630</name>
</gene>
<protein>
    <submittedName>
        <fullName evidence="2">Uncharacterized protein</fullName>
    </submittedName>
</protein>
<comment type="caution">
    <text evidence="2">The sequence shown here is derived from an EMBL/GenBank/DDBJ whole genome shotgun (WGS) entry which is preliminary data.</text>
</comment>
<dbReference type="Proteomes" id="UP001140293">
    <property type="component" value="Unassembled WGS sequence"/>
</dbReference>
<keyword evidence="1" id="KW-0812">Transmembrane</keyword>
<evidence type="ECO:0000313" key="2">
    <source>
        <dbReference type="EMBL" id="MCV7172920.1"/>
    </source>
</evidence>
<proteinExistence type="predicted"/>
<feature type="transmembrane region" description="Helical" evidence="1">
    <location>
        <begin position="53"/>
        <end position="74"/>
    </location>
</feature>
<sequence length="151" mass="16641">MWTPTLVLIATTALFSGILLGGGLYEHLAIDPFWPKRPGIVQQRNGGISRRRFWLPAHIAFAVLLVMSVIAAWGLPEMRYPLLVALATHAAARIWSLLDVIPKAAEFERTDPAAVDEAAAVRWTRRSLLRLPLNLVTSGAIFFALMFGSHA</sequence>
<organism evidence="2 3">
    <name type="scientific">[Mycobacterium] manitobense</name>
    <dbReference type="NCBI Taxonomy" id="190147"/>
    <lineage>
        <taxon>Bacteria</taxon>
        <taxon>Bacillati</taxon>
        <taxon>Actinomycetota</taxon>
        <taxon>Actinomycetes</taxon>
        <taxon>Mycobacteriales</taxon>
        <taxon>Mycobacteriaceae</taxon>
        <taxon>Mycolicibacterium</taxon>
    </lineage>
</organism>
<accession>A0A9X3BQ91</accession>
<feature type="transmembrane region" description="Helical" evidence="1">
    <location>
        <begin position="6"/>
        <end position="28"/>
    </location>
</feature>
<reference evidence="2" key="2">
    <citation type="journal article" date="2022" name="BMC Genomics">
        <title>Comparative genome analysis of mycobacteria focusing on tRNA and non-coding RNA.</title>
        <authorList>
            <person name="Behra P.R.K."/>
            <person name="Pettersson B.M.F."/>
            <person name="Ramesh M."/>
            <person name="Das S."/>
            <person name="Dasgupta S."/>
            <person name="Kirsebom L.A."/>
        </authorList>
    </citation>
    <scope>NUCLEOTIDE SEQUENCE</scope>
    <source>
        <strain evidence="2">DSM 44615</strain>
    </source>
</reference>
<keyword evidence="1" id="KW-1133">Transmembrane helix</keyword>
<keyword evidence="3" id="KW-1185">Reference proteome</keyword>
<dbReference type="EMBL" id="JACKSJ010000218">
    <property type="protein sequence ID" value="MCV7172920.1"/>
    <property type="molecule type" value="Genomic_DNA"/>
</dbReference>
<reference evidence="2" key="1">
    <citation type="submission" date="2020-07" db="EMBL/GenBank/DDBJ databases">
        <authorList>
            <person name="Pettersson B.M.F."/>
            <person name="Behra P.R.K."/>
            <person name="Ramesh M."/>
            <person name="Das S."/>
            <person name="Dasgupta S."/>
            <person name="Kirsebom L.A."/>
        </authorList>
    </citation>
    <scope>NUCLEOTIDE SEQUENCE</scope>
    <source>
        <strain evidence="2">DSM 44615</strain>
    </source>
</reference>
<evidence type="ECO:0000256" key="1">
    <source>
        <dbReference type="SAM" id="Phobius"/>
    </source>
</evidence>
<name>A0A9X3BQ91_9MYCO</name>